<evidence type="ECO:0000313" key="7">
    <source>
        <dbReference type="Proteomes" id="UP000186141"/>
    </source>
</evidence>
<dbReference type="Pfam" id="PF12172">
    <property type="entry name" value="zf-ChsH2"/>
    <property type="match status" value="1"/>
</dbReference>
<dbReference type="Proteomes" id="UP000186141">
    <property type="component" value="Unassembled WGS sequence"/>
</dbReference>
<dbReference type="InterPro" id="IPR022002">
    <property type="entry name" value="ChsH2_Znr"/>
</dbReference>
<dbReference type="Gene3D" id="3.40.47.10">
    <property type="match status" value="2"/>
</dbReference>
<dbReference type="InterPro" id="IPR002878">
    <property type="entry name" value="ChsH2_C"/>
</dbReference>
<accession>A0A1N7Q7E9</accession>
<dbReference type="SUPFAM" id="SSF53901">
    <property type="entry name" value="Thiolase-like"/>
    <property type="match status" value="2"/>
</dbReference>
<proteinExistence type="predicted"/>
<dbReference type="GO" id="GO:0016746">
    <property type="term" value="F:acyltransferase activity"/>
    <property type="evidence" value="ECO:0007669"/>
    <property type="project" value="UniProtKB-KW"/>
</dbReference>
<sequence length="493" mass="52645">MDIGVIAYGAYLPKARLQRSEIARTHAWVAPGLKGLAKGERTTANWDEDAVTMAVEAVRDALAGQDAAAVSGVWMASTTFPFLDRQNAGIVADALALPVGLLTLDVASSQRAGTSALSAALRAAPGFGGPLVVVASERSKTKAASTLEMTRGDGAAALVVGQGDDVIARLIGQHTQAVDFVDHFRGEGHEHDYTWEERWIRDEGYLKIVPQTIRDALASTGIDAAGIARFIFPVAAKKVAGQIAKAVGIPEAAVADNLQANVGEVGCAHPLLMLAGALEQARPGDRILVAGFGQGCDVLIFEVTEAIARLAPRAGLAGAMARRREETRYSRYLAFNDLLTMEYGIRAEVDKNTGLSTLYRNKGMSQSLIGGCCRACGTAQFPASRICVNPNCGAIDSQDPHRFADTPAAINSFTADRLTYTPDPPQYFGMIQFEGGGRMMADFTDIDPDADLQVGQQMKMMFRVKDYDPRRGFRRYFWKASPVAGAQSAGKGN</sequence>
<organism evidence="6 7">
    <name type="scientific">Gemmobacter megaterium</name>
    <dbReference type="NCBI Taxonomy" id="1086013"/>
    <lineage>
        <taxon>Bacteria</taxon>
        <taxon>Pseudomonadati</taxon>
        <taxon>Pseudomonadota</taxon>
        <taxon>Alphaproteobacteria</taxon>
        <taxon>Rhodobacterales</taxon>
        <taxon>Paracoccaceae</taxon>
        <taxon>Gemmobacter</taxon>
    </lineage>
</organism>
<evidence type="ECO:0000256" key="2">
    <source>
        <dbReference type="ARBA" id="ARBA00023315"/>
    </source>
</evidence>
<gene>
    <name evidence="6" type="ORF">SAMN05421774_107183</name>
</gene>
<feature type="domain" description="Beta-ketoacyl-[acyl-carrier-protein] synthase III C-terminal" evidence="4">
    <location>
        <begin position="217"/>
        <end position="296"/>
    </location>
</feature>
<feature type="domain" description="ChsH2 rubredoxin-like zinc ribbon" evidence="5">
    <location>
        <begin position="363"/>
        <end position="394"/>
    </location>
</feature>
<dbReference type="InterPro" id="IPR013747">
    <property type="entry name" value="ACP_syn_III_C"/>
</dbReference>
<dbReference type="EMBL" id="FTOT01000007">
    <property type="protein sequence ID" value="SIT18778.1"/>
    <property type="molecule type" value="Genomic_DNA"/>
</dbReference>
<dbReference type="InterPro" id="IPR016039">
    <property type="entry name" value="Thiolase-like"/>
</dbReference>
<dbReference type="Pfam" id="PF01796">
    <property type="entry name" value="OB_ChsH2_C"/>
    <property type="match status" value="1"/>
</dbReference>
<dbReference type="InterPro" id="IPR012340">
    <property type="entry name" value="NA-bd_OB-fold"/>
</dbReference>
<dbReference type="RefSeq" id="WP_076533327.1">
    <property type="nucleotide sequence ID" value="NZ_BMEH01000007.1"/>
</dbReference>
<keyword evidence="1" id="KW-0808">Transferase</keyword>
<dbReference type="AlphaFoldDB" id="A0A1N7Q7E9"/>
<evidence type="ECO:0000313" key="6">
    <source>
        <dbReference type="EMBL" id="SIT18778.1"/>
    </source>
</evidence>
<protein>
    <submittedName>
        <fullName evidence="6">3-hydroxy-3-methylglutaryl CoA synthase</fullName>
    </submittedName>
</protein>
<feature type="domain" description="ChsH2 C-terminal OB-fold" evidence="3">
    <location>
        <begin position="420"/>
        <end position="463"/>
    </location>
</feature>
<dbReference type="OrthoDB" id="8771453at2"/>
<evidence type="ECO:0000259" key="4">
    <source>
        <dbReference type="Pfam" id="PF08541"/>
    </source>
</evidence>
<dbReference type="SUPFAM" id="SSF50249">
    <property type="entry name" value="Nucleic acid-binding proteins"/>
    <property type="match status" value="1"/>
</dbReference>
<evidence type="ECO:0000259" key="5">
    <source>
        <dbReference type="Pfam" id="PF12172"/>
    </source>
</evidence>
<keyword evidence="2" id="KW-0012">Acyltransferase</keyword>
<name>A0A1N7Q7E9_9RHOB</name>
<dbReference type="GO" id="GO:0044550">
    <property type="term" value="P:secondary metabolite biosynthetic process"/>
    <property type="evidence" value="ECO:0007669"/>
    <property type="project" value="TreeGrafter"/>
</dbReference>
<dbReference type="STRING" id="1086013.SAMN05421774_107183"/>
<evidence type="ECO:0000256" key="1">
    <source>
        <dbReference type="ARBA" id="ARBA00022679"/>
    </source>
</evidence>
<dbReference type="PANTHER" id="PTHR34069:SF2">
    <property type="entry name" value="BETA-KETOACYL-[ACYL-CARRIER-PROTEIN] SYNTHASE III"/>
    <property type="match status" value="1"/>
</dbReference>
<dbReference type="CDD" id="cd00827">
    <property type="entry name" value="init_cond_enzymes"/>
    <property type="match status" value="1"/>
</dbReference>
<dbReference type="Pfam" id="PF08541">
    <property type="entry name" value="ACP_syn_III_C"/>
    <property type="match status" value="1"/>
</dbReference>
<evidence type="ECO:0000259" key="3">
    <source>
        <dbReference type="Pfam" id="PF01796"/>
    </source>
</evidence>
<keyword evidence="7" id="KW-1185">Reference proteome</keyword>
<reference evidence="6 7" key="1">
    <citation type="submission" date="2017-01" db="EMBL/GenBank/DDBJ databases">
        <authorList>
            <person name="Mah S.A."/>
            <person name="Swanson W.J."/>
            <person name="Moy G.W."/>
            <person name="Vacquier V.D."/>
        </authorList>
    </citation>
    <scope>NUCLEOTIDE SEQUENCE [LARGE SCALE GENOMIC DNA]</scope>
    <source>
        <strain evidence="6 7">DSM 26375</strain>
    </source>
</reference>
<dbReference type="PANTHER" id="PTHR34069">
    <property type="entry name" value="3-OXOACYL-[ACYL-CARRIER-PROTEIN] SYNTHASE 3"/>
    <property type="match status" value="1"/>
</dbReference>